<reference evidence="2" key="1">
    <citation type="submission" date="2023-07" db="EMBL/GenBank/DDBJ databases">
        <title>Genomic Encyclopedia of Type Strains, Phase IV (KMG-IV): sequencing the most valuable type-strain genomes for metagenomic binning, comparative biology and taxonomic classification.</title>
        <authorList>
            <person name="Goeker M."/>
        </authorList>
    </citation>
    <scope>NUCLEOTIDE SEQUENCE</scope>
    <source>
        <strain evidence="2">DSM 23947</strain>
    </source>
</reference>
<dbReference type="Proteomes" id="UP001237207">
    <property type="component" value="Unassembled WGS sequence"/>
</dbReference>
<dbReference type="PANTHER" id="PTHR43441:SF3">
    <property type="entry name" value="ACETYLTRANSFERASE"/>
    <property type="match status" value="1"/>
</dbReference>
<dbReference type="EMBL" id="JAUSUC010000001">
    <property type="protein sequence ID" value="MDQ0213764.1"/>
    <property type="molecule type" value="Genomic_DNA"/>
</dbReference>
<protein>
    <submittedName>
        <fullName evidence="2">RimJ/RimL family protein N-acetyltransferase</fullName>
    </submittedName>
</protein>
<evidence type="ECO:0000259" key="1">
    <source>
        <dbReference type="PROSITE" id="PS51186"/>
    </source>
</evidence>
<dbReference type="GO" id="GO:0005737">
    <property type="term" value="C:cytoplasm"/>
    <property type="evidence" value="ECO:0007669"/>
    <property type="project" value="TreeGrafter"/>
</dbReference>
<dbReference type="PROSITE" id="PS51186">
    <property type="entry name" value="GNAT"/>
    <property type="match status" value="1"/>
</dbReference>
<dbReference type="GO" id="GO:1990189">
    <property type="term" value="F:protein N-terminal-serine acetyltransferase activity"/>
    <property type="evidence" value="ECO:0007669"/>
    <property type="project" value="TreeGrafter"/>
</dbReference>
<gene>
    <name evidence="2" type="ORF">J2S13_000158</name>
</gene>
<dbReference type="Gene3D" id="3.40.630.30">
    <property type="match status" value="1"/>
</dbReference>
<evidence type="ECO:0000313" key="2">
    <source>
        <dbReference type="EMBL" id="MDQ0213764.1"/>
    </source>
</evidence>
<evidence type="ECO:0000313" key="3">
    <source>
        <dbReference type="Proteomes" id="UP001237207"/>
    </source>
</evidence>
<dbReference type="PANTHER" id="PTHR43441">
    <property type="entry name" value="RIBOSOMAL-PROTEIN-SERINE ACETYLTRANSFERASE"/>
    <property type="match status" value="1"/>
</dbReference>
<dbReference type="SUPFAM" id="SSF55729">
    <property type="entry name" value="Acyl-CoA N-acyltransferases (Nat)"/>
    <property type="match status" value="1"/>
</dbReference>
<organism evidence="2 3">
    <name type="scientific">Oikeobacillus pervagus</name>
    <dbReference type="NCBI Taxonomy" id="1325931"/>
    <lineage>
        <taxon>Bacteria</taxon>
        <taxon>Bacillati</taxon>
        <taxon>Bacillota</taxon>
        <taxon>Bacilli</taxon>
        <taxon>Bacillales</taxon>
        <taxon>Bacillaceae</taxon>
        <taxon>Oikeobacillus</taxon>
    </lineage>
</organism>
<dbReference type="AlphaFoldDB" id="A0AAJ1SW82"/>
<dbReference type="InterPro" id="IPR051908">
    <property type="entry name" value="Ribosomal_N-acetyltransferase"/>
</dbReference>
<proteinExistence type="predicted"/>
<accession>A0AAJ1SW82</accession>
<dbReference type="InterPro" id="IPR016181">
    <property type="entry name" value="Acyl_CoA_acyltransferase"/>
</dbReference>
<sequence length="192" mass="22517">MSEMMLDFPEKIESDRLFIRPCLPGDGAIVHEVITRCHDHLKPWMDWAQKNQTLEETEENIRKSYAEFILKTDIRLHIFRKKDGQFIGSTGFHRIDWTIPKVEIGYWLDLKHEKNGYMNETVETLTHFAFETLKVNRVEIRCDQNNHSSRKIPERLGYVLEGILRSSALSADGTSLRDICVYSKTRQDFNGK</sequence>
<dbReference type="GO" id="GO:0008999">
    <property type="term" value="F:protein-N-terminal-alanine acetyltransferase activity"/>
    <property type="evidence" value="ECO:0007669"/>
    <property type="project" value="TreeGrafter"/>
</dbReference>
<keyword evidence="3" id="KW-1185">Reference proteome</keyword>
<dbReference type="Pfam" id="PF13302">
    <property type="entry name" value="Acetyltransf_3"/>
    <property type="match status" value="1"/>
</dbReference>
<dbReference type="InterPro" id="IPR000182">
    <property type="entry name" value="GNAT_dom"/>
</dbReference>
<name>A0AAJ1SW82_9BACI</name>
<dbReference type="RefSeq" id="WP_307255751.1">
    <property type="nucleotide sequence ID" value="NZ_JAUSUC010000001.1"/>
</dbReference>
<comment type="caution">
    <text evidence="2">The sequence shown here is derived from an EMBL/GenBank/DDBJ whole genome shotgun (WGS) entry which is preliminary data.</text>
</comment>
<feature type="domain" description="N-acetyltransferase" evidence="1">
    <location>
        <begin position="33"/>
        <end position="187"/>
    </location>
</feature>